<protein>
    <submittedName>
        <fullName evidence="1">SGNH/GDSL hydrolase family protein</fullName>
    </submittedName>
</protein>
<comment type="caution">
    <text evidence="1">The sequence shown here is derived from an EMBL/GenBank/DDBJ whole genome shotgun (WGS) entry which is preliminary data.</text>
</comment>
<proteinExistence type="predicted"/>
<dbReference type="RefSeq" id="WP_219237002.1">
    <property type="nucleotide sequence ID" value="NZ_JAHWZX010000002.1"/>
</dbReference>
<dbReference type="GO" id="GO:0016787">
    <property type="term" value="F:hydrolase activity"/>
    <property type="evidence" value="ECO:0007669"/>
    <property type="project" value="UniProtKB-KW"/>
</dbReference>
<accession>A0ABS6XI73</accession>
<name>A0ABS6XI73_9SPHN</name>
<gene>
    <name evidence="1" type="ORF">KY084_03315</name>
</gene>
<evidence type="ECO:0000313" key="2">
    <source>
        <dbReference type="Proteomes" id="UP001197214"/>
    </source>
</evidence>
<sequence>MTIDITARALAIQAGRQQPTRYTGQAATRCVTNNFNNTNYQAANGNSLHIAREAMATMPQIAFANWFVSTSTFAETGSGGTARFWTKIQYPIGSAWQTVLWNGADGSPVVADGDTSPLSDSGVALATPIPDGAAFLIHVHTEAQAAVVFSYSSAIDRRTGYDRVQLAATLSDSTTISSPTNLAFITPAAIVYPTRKPSVAMFGDSRGFGFGDSMDGTGDLGEMARSIGPRFGYVNACLYSDRLDHFMAGHVRRVALAAHCSHVLCNYGINDLQSLPQRTADEVEADIQAFSALFPDKPVFWNTISPSSDSNDQFTTISGQTPNNASQANRIAMNDHLRRNIRGSDGSPLGLAGMFDTAAVTESSLNSGRFAIGNGGQAITGDGLHPNYIGYAMIRQVIAANASLITR</sequence>
<organism evidence="1 2">
    <name type="scientific">Stakelama flava</name>
    <dbReference type="NCBI Taxonomy" id="2860338"/>
    <lineage>
        <taxon>Bacteria</taxon>
        <taxon>Pseudomonadati</taxon>
        <taxon>Pseudomonadota</taxon>
        <taxon>Alphaproteobacteria</taxon>
        <taxon>Sphingomonadales</taxon>
        <taxon>Sphingomonadaceae</taxon>
        <taxon>Stakelama</taxon>
    </lineage>
</organism>
<keyword evidence="1" id="KW-0378">Hydrolase</keyword>
<dbReference type="EMBL" id="JAHWZX010000002">
    <property type="protein sequence ID" value="MBW4329903.1"/>
    <property type="molecule type" value="Genomic_DNA"/>
</dbReference>
<dbReference type="CDD" id="cd00229">
    <property type="entry name" value="SGNH_hydrolase"/>
    <property type="match status" value="1"/>
</dbReference>
<keyword evidence="2" id="KW-1185">Reference proteome</keyword>
<evidence type="ECO:0000313" key="1">
    <source>
        <dbReference type="EMBL" id="MBW4329903.1"/>
    </source>
</evidence>
<reference evidence="1 2" key="1">
    <citation type="submission" date="2021-07" db="EMBL/GenBank/DDBJ databases">
        <title>Stakelama flava sp. nov., a novel endophytic bacterium isolated from branch of Kandelia candel.</title>
        <authorList>
            <person name="Tuo L."/>
        </authorList>
    </citation>
    <scope>NUCLEOTIDE SEQUENCE [LARGE SCALE GENOMIC DNA]</scope>
    <source>
        <strain evidence="1 2">CBK3Z-3</strain>
    </source>
</reference>
<dbReference type="Proteomes" id="UP001197214">
    <property type="component" value="Unassembled WGS sequence"/>
</dbReference>